<reference evidence="3" key="1">
    <citation type="submission" date="2014-04" db="EMBL/GenBank/DDBJ databases">
        <title>Evolutionary Origins and Diversification of the Mycorrhizal Mutualists.</title>
        <authorList>
            <consortium name="DOE Joint Genome Institute"/>
            <consortium name="Mycorrhizal Genomics Consortium"/>
            <person name="Kohler A."/>
            <person name="Kuo A."/>
            <person name="Nagy L.G."/>
            <person name="Floudas D."/>
            <person name="Copeland A."/>
            <person name="Barry K.W."/>
            <person name="Cichocki N."/>
            <person name="Veneault-Fourrey C."/>
            <person name="LaButti K."/>
            <person name="Lindquist E.A."/>
            <person name="Lipzen A."/>
            <person name="Lundell T."/>
            <person name="Morin E."/>
            <person name="Murat C."/>
            <person name="Riley R."/>
            <person name="Ohm R."/>
            <person name="Sun H."/>
            <person name="Tunlid A."/>
            <person name="Henrissat B."/>
            <person name="Grigoriev I.V."/>
            <person name="Hibbett D.S."/>
            <person name="Martin F."/>
        </authorList>
    </citation>
    <scope>NUCLEOTIDE SEQUENCE [LARGE SCALE GENOMIC DNA]</scope>
    <source>
        <strain evidence="3">FD-334 SS-4</strain>
    </source>
</reference>
<keyword evidence="3" id="KW-1185">Reference proteome</keyword>
<dbReference type="AlphaFoldDB" id="A0A0D2MI61"/>
<feature type="chain" id="PRO_5013357149" evidence="1">
    <location>
        <begin position="16"/>
        <end position="743"/>
    </location>
</feature>
<evidence type="ECO:0000313" key="2">
    <source>
        <dbReference type="EMBL" id="KJA23343.1"/>
    </source>
</evidence>
<evidence type="ECO:0000313" key="3">
    <source>
        <dbReference type="Proteomes" id="UP000054270"/>
    </source>
</evidence>
<protein>
    <submittedName>
        <fullName evidence="2">Uncharacterized protein</fullName>
    </submittedName>
</protein>
<dbReference type="EMBL" id="KN817543">
    <property type="protein sequence ID" value="KJA23343.1"/>
    <property type="molecule type" value="Genomic_DNA"/>
</dbReference>
<feature type="signal peptide" evidence="1">
    <location>
        <begin position="1"/>
        <end position="15"/>
    </location>
</feature>
<dbReference type="Proteomes" id="UP000054270">
    <property type="component" value="Unassembled WGS sequence"/>
</dbReference>
<proteinExistence type="predicted"/>
<sequence length="743" mass="81408">MWLLFICGLPKPAHAYFIEASAARPPHHPRPASHAAAHHAASLPGYEASLCCVPAASCFPTRYSSACLHSAALAAFKLVHHLCFLRKVGGPGARRSLNGLARAATSIPRGLLPPSLRRSIPPSPRHLTSYPSIGAAHQLECTIARQSNEIDESASREHRQHRQGSSGAGRIRVLCVRGAAFPSRMDGFAKLSCEAIPPLHPRRHEYQTHVNTIPSPTVRLTRSPLLTPYEEPRCCDAAPATFYVASRTSAVAFRVTSAPRHQALRERYRHVRLGHRNLCDIHAKTLGAAGMEPPLILKSSSTAGSAYYISTLYCVSFYRRVRLRCHIAQSIRFPPRRWMFTPADKLATKATQLEKIRRLSCSNSGNPTPSRKFDGTDLYLELAASAWSNSSPFVPRWVQSVDGMRCSVGSSDIALELPAAWFRLQWVFAADVVGLGLHLARSAQCPVALVDRASTRSRPISPRRAFHLDTQWMLRFWLTSVALVVYTDITTPPQPASRLHACDLSGLWHSCARMLSPLVTRVVSVFPRLADRGAMETTASFESPAAASHLPISTAAFGVPQAPFSRGVVDDNAGELPIRCSSCGVLTDSMFYCKALRRERERECTTLTRATLNSAPCGVEIAPDGSPSSPQLLHVEHVEGYRQASRCADELVHCRMGSAACDDDDTAKSRMCMARHEYLSSCRQTKPCPKNQGESCATVSATGRLRALTPKYVVPGRLPRVFIDPAPEAPRAFAVDEIGSWEL</sequence>
<evidence type="ECO:0000256" key="1">
    <source>
        <dbReference type="SAM" id="SignalP"/>
    </source>
</evidence>
<gene>
    <name evidence="2" type="ORF">HYPSUDRAFT_201372</name>
</gene>
<accession>A0A0D2MI61</accession>
<organism evidence="2 3">
    <name type="scientific">Hypholoma sublateritium (strain FD-334 SS-4)</name>
    <dbReference type="NCBI Taxonomy" id="945553"/>
    <lineage>
        <taxon>Eukaryota</taxon>
        <taxon>Fungi</taxon>
        <taxon>Dikarya</taxon>
        <taxon>Basidiomycota</taxon>
        <taxon>Agaricomycotina</taxon>
        <taxon>Agaricomycetes</taxon>
        <taxon>Agaricomycetidae</taxon>
        <taxon>Agaricales</taxon>
        <taxon>Agaricineae</taxon>
        <taxon>Strophariaceae</taxon>
        <taxon>Hypholoma</taxon>
    </lineage>
</organism>
<keyword evidence="1" id="KW-0732">Signal</keyword>
<name>A0A0D2MI61_HYPSF</name>